<protein>
    <submittedName>
        <fullName evidence="2">Uncharacterized protein</fullName>
    </submittedName>
</protein>
<keyword evidence="1" id="KW-0472">Membrane</keyword>
<accession>T1KV52</accession>
<organism evidence="2 3">
    <name type="scientific">Tetranychus urticae</name>
    <name type="common">Two-spotted spider mite</name>
    <dbReference type="NCBI Taxonomy" id="32264"/>
    <lineage>
        <taxon>Eukaryota</taxon>
        <taxon>Metazoa</taxon>
        <taxon>Ecdysozoa</taxon>
        <taxon>Arthropoda</taxon>
        <taxon>Chelicerata</taxon>
        <taxon>Arachnida</taxon>
        <taxon>Acari</taxon>
        <taxon>Acariformes</taxon>
        <taxon>Trombidiformes</taxon>
        <taxon>Prostigmata</taxon>
        <taxon>Eleutherengona</taxon>
        <taxon>Raphignathae</taxon>
        <taxon>Tetranychoidea</taxon>
        <taxon>Tetranychidae</taxon>
        <taxon>Tetranychus</taxon>
    </lineage>
</organism>
<dbReference type="AlphaFoldDB" id="T1KV52"/>
<keyword evidence="1" id="KW-0812">Transmembrane</keyword>
<dbReference type="HOGENOM" id="CLU_1770443_0_0_1"/>
<dbReference type="EMBL" id="CAEY01000589">
    <property type="status" value="NOT_ANNOTATED_CDS"/>
    <property type="molecule type" value="Genomic_DNA"/>
</dbReference>
<sequence length="147" mass="17266">MEKKHAKPLNLEISLTIRNCNSLVMDRLVRLIASNAIPWRALLYFFTVYLAGAWITCLNVLIYGRTKDLLTDYIFHVGMARNMVSYMVISTIYQKRETFFVHLNDNIYCKFFARPDLAILKRMQQKLTVKMDTKCFGLLPTSYYMCL</sequence>
<proteinExistence type="predicted"/>
<keyword evidence="3" id="KW-1185">Reference proteome</keyword>
<feature type="transmembrane region" description="Helical" evidence="1">
    <location>
        <begin position="73"/>
        <end position="93"/>
    </location>
</feature>
<evidence type="ECO:0000313" key="2">
    <source>
        <dbReference type="EnsemblMetazoa" id="tetur22g02480.1"/>
    </source>
</evidence>
<dbReference type="Proteomes" id="UP000015104">
    <property type="component" value="Unassembled WGS sequence"/>
</dbReference>
<dbReference type="EnsemblMetazoa" id="tetur22g02480.1">
    <property type="protein sequence ID" value="tetur22g02480.1"/>
    <property type="gene ID" value="tetur22g02480"/>
</dbReference>
<reference evidence="3" key="1">
    <citation type="submission" date="2011-08" db="EMBL/GenBank/DDBJ databases">
        <authorList>
            <person name="Rombauts S."/>
        </authorList>
    </citation>
    <scope>NUCLEOTIDE SEQUENCE</scope>
    <source>
        <strain evidence="3">London</strain>
    </source>
</reference>
<keyword evidence="1" id="KW-1133">Transmembrane helix</keyword>
<evidence type="ECO:0000313" key="3">
    <source>
        <dbReference type="Proteomes" id="UP000015104"/>
    </source>
</evidence>
<reference evidence="2" key="2">
    <citation type="submission" date="2015-06" db="UniProtKB">
        <authorList>
            <consortium name="EnsemblMetazoa"/>
        </authorList>
    </citation>
    <scope>IDENTIFICATION</scope>
</reference>
<evidence type="ECO:0000256" key="1">
    <source>
        <dbReference type="SAM" id="Phobius"/>
    </source>
</evidence>
<feature type="transmembrane region" description="Helical" evidence="1">
    <location>
        <begin position="41"/>
        <end position="61"/>
    </location>
</feature>
<name>T1KV52_TETUR</name>